<dbReference type="RefSeq" id="WP_110937044.1">
    <property type="nucleotide sequence ID" value="NZ_KZ614146.1"/>
</dbReference>
<evidence type="ECO:0000313" key="2">
    <source>
        <dbReference type="EMBL" id="RKL66211.1"/>
    </source>
</evidence>
<accession>A0A3A9K791</accession>
<dbReference type="InterPro" id="IPR037523">
    <property type="entry name" value="VOC_core"/>
</dbReference>
<dbReference type="OrthoDB" id="2184229at2"/>
<gene>
    <name evidence="2" type="ORF">CR203_16795</name>
</gene>
<dbReference type="Pfam" id="PF00903">
    <property type="entry name" value="Glyoxalase"/>
    <property type="match status" value="2"/>
</dbReference>
<dbReference type="Gene3D" id="3.10.180.10">
    <property type="entry name" value="2,3-Dihydroxybiphenyl 1,2-Dioxygenase, domain 1"/>
    <property type="match status" value="2"/>
</dbReference>
<dbReference type="PANTHER" id="PTHR36437:SF2">
    <property type="entry name" value="GLYOXALASE_BLEOMYCIN RESISTANCE PROTEIN_DIOXYGENASE"/>
    <property type="match status" value="1"/>
</dbReference>
<protein>
    <recommendedName>
        <fullName evidence="1">VOC domain-containing protein</fullName>
    </recommendedName>
</protein>
<dbReference type="AlphaFoldDB" id="A0A3A9K791"/>
<dbReference type="InterPro" id="IPR004360">
    <property type="entry name" value="Glyas_Fos-R_dOase_dom"/>
</dbReference>
<reference evidence="2 3" key="1">
    <citation type="submission" date="2017-10" db="EMBL/GenBank/DDBJ databases">
        <title>Bacillus sp. nov., a halophilic bacterium isolated from a Keqin Lake.</title>
        <authorList>
            <person name="Wang H."/>
        </authorList>
    </citation>
    <scope>NUCLEOTIDE SEQUENCE [LARGE SCALE GENOMIC DNA]</scope>
    <source>
        <strain evidence="2 3">KCTC 13187</strain>
    </source>
</reference>
<dbReference type="SUPFAM" id="SSF54593">
    <property type="entry name" value="Glyoxalase/Bleomycin resistance protein/Dihydroxybiphenyl dioxygenase"/>
    <property type="match status" value="2"/>
</dbReference>
<organism evidence="2 3">
    <name type="scientific">Salipaludibacillus neizhouensis</name>
    <dbReference type="NCBI Taxonomy" id="885475"/>
    <lineage>
        <taxon>Bacteria</taxon>
        <taxon>Bacillati</taxon>
        <taxon>Bacillota</taxon>
        <taxon>Bacilli</taxon>
        <taxon>Bacillales</taxon>
        <taxon>Bacillaceae</taxon>
    </lineage>
</organism>
<name>A0A3A9K791_9BACI</name>
<comment type="caution">
    <text evidence="2">The sequence shown here is derived from an EMBL/GenBank/DDBJ whole genome shotgun (WGS) entry which is preliminary data.</text>
</comment>
<dbReference type="InterPro" id="IPR029068">
    <property type="entry name" value="Glyas_Bleomycin-R_OHBP_Dase"/>
</dbReference>
<evidence type="ECO:0000313" key="3">
    <source>
        <dbReference type="Proteomes" id="UP000281498"/>
    </source>
</evidence>
<dbReference type="PANTHER" id="PTHR36437">
    <property type="entry name" value="GLYOXALASE/BLEOMYCIN RESISTANCE PROTEIN/DIOXYGENASE"/>
    <property type="match status" value="1"/>
</dbReference>
<evidence type="ECO:0000259" key="1">
    <source>
        <dbReference type="PROSITE" id="PS51819"/>
    </source>
</evidence>
<dbReference type="Proteomes" id="UP000281498">
    <property type="component" value="Unassembled WGS sequence"/>
</dbReference>
<dbReference type="EMBL" id="PDOE01000008">
    <property type="protein sequence ID" value="RKL66211.1"/>
    <property type="molecule type" value="Genomic_DNA"/>
</dbReference>
<keyword evidence="3" id="KW-1185">Reference proteome</keyword>
<feature type="domain" description="VOC" evidence="1">
    <location>
        <begin position="4"/>
        <end position="123"/>
    </location>
</feature>
<sequence>MLQHVNAVVLSVRNITISKEFYEQKLGFECIDEGDIRGHRYARYIVGEGLANLELIEVTEEEFLSKDLEGELSPFNFYTQTVDTCFDQLKKKGVEVFNFKESPSVFTFDFKDPDGNILNVCEERDYKNPFYSSIKEAYEENSERIFDGVASVFLSTKNVDKLSDWFLELEGMKLFDDWNDGKGLILPSGIKGASIGIFMEEEAKVRTSISKPSSIPFIYFQSNEIEKDFEKFKRNNVSVTALIHGCFYFTDIDGNLFGVRE</sequence>
<dbReference type="PROSITE" id="PS51819">
    <property type="entry name" value="VOC"/>
    <property type="match status" value="1"/>
</dbReference>
<proteinExistence type="predicted"/>